<gene>
    <name evidence="1" type="ORF">CAMP_LOCUS2540</name>
</gene>
<sequence length="327" mass="37881">MELESDKIKLDDDSEQTGWFDMPYEMREIVINHMKLQAKGNFAQISQQCLEEVQLSNNLNAFCLEIMDMSSERSIEYINIHITTDDEEEDNFLELFTVCNTTVAPENEQALAYFRNKCDRLFEVDSREKMTEFILENFRGLWMILKSSLRELMIEMDDFPYDQMKLGNLNGLTTINLFANTKNNQIDPIRSGFINIEQLRLVELKISIPSLTIDQIFQLKAVSIDVGYDGGELYDLDQIIDRIINGELDENVSYITIRPKHCVDKISGIFARRMQFFAMQSLVKRVDKMIKITDHRFGVVIDTKILTDIDQTDNSAGGFMVSAWNIL</sequence>
<keyword evidence="2" id="KW-1185">Reference proteome</keyword>
<proteinExistence type="predicted"/>
<accession>A0A9P1I819</accession>
<dbReference type="EMBL" id="CANHGI010000001">
    <property type="protein sequence ID" value="CAI5439903.1"/>
    <property type="molecule type" value="Genomic_DNA"/>
</dbReference>
<name>A0A9P1I819_9PELO</name>
<evidence type="ECO:0000313" key="1">
    <source>
        <dbReference type="EMBL" id="CAI5439903.1"/>
    </source>
</evidence>
<comment type="caution">
    <text evidence="1">The sequence shown here is derived from an EMBL/GenBank/DDBJ whole genome shotgun (WGS) entry which is preliminary data.</text>
</comment>
<reference evidence="1" key="1">
    <citation type="submission" date="2022-11" db="EMBL/GenBank/DDBJ databases">
        <authorList>
            <person name="Kikuchi T."/>
        </authorList>
    </citation>
    <scope>NUCLEOTIDE SEQUENCE</scope>
    <source>
        <strain evidence="1">PS1010</strain>
    </source>
</reference>
<dbReference type="AlphaFoldDB" id="A0A9P1I819"/>
<dbReference type="Proteomes" id="UP001152747">
    <property type="component" value="Unassembled WGS sequence"/>
</dbReference>
<organism evidence="1 2">
    <name type="scientific">Caenorhabditis angaria</name>
    <dbReference type="NCBI Taxonomy" id="860376"/>
    <lineage>
        <taxon>Eukaryota</taxon>
        <taxon>Metazoa</taxon>
        <taxon>Ecdysozoa</taxon>
        <taxon>Nematoda</taxon>
        <taxon>Chromadorea</taxon>
        <taxon>Rhabditida</taxon>
        <taxon>Rhabditina</taxon>
        <taxon>Rhabditomorpha</taxon>
        <taxon>Rhabditoidea</taxon>
        <taxon>Rhabditidae</taxon>
        <taxon>Peloderinae</taxon>
        <taxon>Caenorhabditis</taxon>
    </lineage>
</organism>
<protein>
    <submittedName>
        <fullName evidence="1">Uncharacterized protein</fullName>
    </submittedName>
</protein>
<evidence type="ECO:0000313" key="2">
    <source>
        <dbReference type="Proteomes" id="UP001152747"/>
    </source>
</evidence>